<evidence type="ECO:0000313" key="3">
    <source>
        <dbReference type="EMBL" id="GAN34226.1"/>
    </source>
</evidence>
<organism evidence="3 4">
    <name type="scientific">Candidatus Brocadia sinica JPN1</name>
    <dbReference type="NCBI Taxonomy" id="1197129"/>
    <lineage>
        <taxon>Bacteria</taxon>
        <taxon>Pseudomonadati</taxon>
        <taxon>Planctomycetota</taxon>
        <taxon>Candidatus Brocadiia</taxon>
        <taxon>Candidatus Brocadiales</taxon>
        <taxon>Candidatus Brocadiaceae</taxon>
        <taxon>Candidatus Brocadia</taxon>
    </lineage>
</organism>
<feature type="domain" description="Transposase Helix-turn-helix" evidence="2">
    <location>
        <begin position="60"/>
        <end position="108"/>
    </location>
</feature>
<evidence type="ECO:0000313" key="4">
    <source>
        <dbReference type="Proteomes" id="UP000032309"/>
    </source>
</evidence>
<protein>
    <recommendedName>
        <fullName evidence="2">Transposase Helix-turn-helix domain-containing protein</fullName>
    </recommendedName>
</protein>
<evidence type="ECO:0000256" key="1">
    <source>
        <dbReference type="SAM" id="MobiDB-lite"/>
    </source>
</evidence>
<comment type="caution">
    <text evidence="3">The sequence shown here is derived from an EMBL/GenBank/DDBJ whole genome shotgun (WGS) entry which is preliminary data.</text>
</comment>
<feature type="compositionally biased region" description="Basic residues" evidence="1">
    <location>
        <begin position="153"/>
        <end position="173"/>
    </location>
</feature>
<dbReference type="RefSeq" id="WP_052564269.1">
    <property type="nucleotide sequence ID" value="NZ_BAFN01000001.1"/>
</dbReference>
<gene>
    <name evidence="3" type="ORF">BROSI_A2762</name>
</gene>
<dbReference type="EMBL" id="BAFN01000001">
    <property type="protein sequence ID" value="GAN34226.1"/>
    <property type="molecule type" value="Genomic_DNA"/>
</dbReference>
<dbReference type="Proteomes" id="UP000032309">
    <property type="component" value="Unassembled WGS sequence"/>
</dbReference>
<reference evidence="4" key="1">
    <citation type="journal article" date="2015" name="Genome Announc.">
        <title>Draft Genome Sequence of an Anaerobic Ammonium-Oxidizing Bacterium, "Candidatus Brocadia sinica".</title>
        <authorList>
            <person name="Oshiki M."/>
            <person name="Shinyako-Hata K."/>
            <person name="Satoh H."/>
            <person name="Okabe S."/>
        </authorList>
    </citation>
    <scope>NUCLEOTIDE SEQUENCE [LARGE SCALE GENOMIC DNA]</scope>
    <source>
        <strain evidence="4">JPN1</strain>
    </source>
</reference>
<feature type="region of interest" description="Disordered" evidence="1">
    <location>
        <begin position="150"/>
        <end position="173"/>
    </location>
</feature>
<accession>A0ABQ0JZP9</accession>
<evidence type="ECO:0000259" key="2">
    <source>
        <dbReference type="Pfam" id="PF13613"/>
    </source>
</evidence>
<proteinExistence type="predicted"/>
<keyword evidence="4" id="KW-1185">Reference proteome</keyword>
<name>A0ABQ0JZP9_9BACT</name>
<dbReference type="Pfam" id="PF13613">
    <property type="entry name" value="HTH_Tnp_4"/>
    <property type="match status" value="1"/>
</dbReference>
<sequence length="231" mass="27110">MLKYIKISKRPNTLYRSTGLTREQFTALCTKLNPLWEKAEKRRLTQRERKGVLGQGRKYKLSTTEDKLLFILVFYRYYLTDELMGYLFGIHPSNACRLRIKMEPLVEKAADPSLSQSIRRRIPPGVKKVSTLEELLVVCPEFAEVVTDATERQRRRPKKRIQKKYYSGKKKRHTKGKILMVSKSYPGRTHDYNIFKQENTAKKLPTKNIHYGDSGTMALQMTILNTRLYCR</sequence>
<dbReference type="InterPro" id="IPR027805">
    <property type="entry name" value="Transposase_HTH_dom"/>
</dbReference>